<dbReference type="InterPro" id="IPR002213">
    <property type="entry name" value="UDP_glucos_trans"/>
</dbReference>
<dbReference type="PANTHER" id="PTHR48050">
    <property type="entry name" value="STEROL 3-BETA-GLUCOSYLTRANSFERASE"/>
    <property type="match status" value="1"/>
</dbReference>
<feature type="domain" description="Glycosyltransferase family 28 N-terminal" evidence="3">
    <location>
        <begin position="3"/>
        <end position="54"/>
    </location>
</feature>
<dbReference type="GO" id="GO:0008194">
    <property type="term" value="F:UDP-glycosyltransferase activity"/>
    <property type="evidence" value="ECO:0007669"/>
    <property type="project" value="InterPro"/>
</dbReference>
<evidence type="ECO:0000313" key="6">
    <source>
        <dbReference type="Proteomes" id="UP000292003"/>
    </source>
</evidence>
<dbReference type="Proteomes" id="UP000292003">
    <property type="component" value="Unassembled WGS sequence"/>
</dbReference>
<dbReference type="GO" id="GO:0016758">
    <property type="term" value="F:hexosyltransferase activity"/>
    <property type="evidence" value="ECO:0007669"/>
    <property type="project" value="InterPro"/>
</dbReference>
<dbReference type="PANTHER" id="PTHR48050:SF13">
    <property type="entry name" value="STEROL 3-BETA-GLUCOSYLTRANSFERASE UGT80A2"/>
    <property type="match status" value="1"/>
</dbReference>
<dbReference type="EMBL" id="SFCC01000007">
    <property type="protein sequence ID" value="RZQ63052.1"/>
    <property type="molecule type" value="Genomic_DNA"/>
</dbReference>
<gene>
    <name evidence="5" type="ORF">EWH70_15290</name>
</gene>
<evidence type="ECO:0000313" key="5">
    <source>
        <dbReference type="EMBL" id="RZQ63052.1"/>
    </source>
</evidence>
<comment type="pathway">
    <text evidence="1">Antibiotic biosynthesis; vancomycin biosynthesis.</text>
</comment>
<dbReference type="OrthoDB" id="3253247at2"/>
<dbReference type="FunFam" id="3.40.50.2000:FF:000009">
    <property type="entry name" value="Sterol 3-beta-glucosyltransferase UGT80A2"/>
    <property type="match status" value="1"/>
</dbReference>
<dbReference type="CDD" id="cd03784">
    <property type="entry name" value="GT1_Gtf-like"/>
    <property type="match status" value="1"/>
</dbReference>
<keyword evidence="6" id="KW-1185">Reference proteome</keyword>
<dbReference type="SUPFAM" id="SSF53756">
    <property type="entry name" value="UDP-Glycosyltransferase/glycogen phosphorylase"/>
    <property type="match status" value="1"/>
</dbReference>
<dbReference type="UniPathway" id="UPA00162"/>
<dbReference type="Pfam" id="PF06722">
    <property type="entry name" value="EryCIII-like_C"/>
    <property type="match status" value="1"/>
</dbReference>
<evidence type="ECO:0000259" key="3">
    <source>
        <dbReference type="Pfam" id="PF03033"/>
    </source>
</evidence>
<protein>
    <submittedName>
        <fullName evidence="5">Glycosyltransferase</fullName>
    </submittedName>
</protein>
<evidence type="ECO:0000259" key="4">
    <source>
        <dbReference type="Pfam" id="PF06722"/>
    </source>
</evidence>
<dbReference type="InterPro" id="IPR010610">
    <property type="entry name" value="EryCIII-like_C"/>
</dbReference>
<dbReference type="Pfam" id="PF03033">
    <property type="entry name" value="Glyco_transf_28"/>
    <property type="match status" value="1"/>
</dbReference>
<dbReference type="GO" id="GO:0033072">
    <property type="term" value="P:vancomycin biosynthetic process"/>
    <property type="evidence" value="ECO:0007669"/>
    <property type="project" value="UniProtKB-UniPathway"/>
</dbReference>
<dbReference type="GO" id="GO:0005975">
    <property type="term" value="P:carbohydrate metabolic process"/>
    <property type="evidence" value="ECO:0007669"/>
    <property type="project" value="InterPro"/>
</dbReference>
<keyword evidence="2" id="KW-0045">Antibiotic biosynthesis</keyword>
<evidence type="ECO:0000256" key="2">
    <source>
        <dbReference type="ARBA" id="ARBA00023194"/>
    </source>
</evidence>
<evidence type="ECO:0000256" key="1">
    <source>
        <dbReference type="ARBA" id="ARBA00004660"/>
    </source>
</evidence>
<keyword evidence="5" id="KW-0808">Transferase</keyword>
<dbReference type="Gene3D" id="3.40.50.2000">
    <property type="entry name" value="Glycogen Phosphorylase B"/>
    <property type="match status" value="2"/>
</dbReference>
<name>A0A4Q7J895_9PSEU</name>
<dbReference type="InterPro" id="IPR050426">
    <property type="entry name" value="Glycosyltransferase_28"/>
</dbReference>
<dbReference type="RefSeq" id="WP_130476056.1">
    <property type="nucleotide sequence ID" value="NZ_SFCC01000007.1"/>
</dbReference>
<comment type="caution">
    <text evidence="5">The sequence shown here is derived from an EMBL/GenBank/DDBJ whole genome shotgun (WGS) entry which is preliminary data.</text>
</comment>
<dbReference type="SMR" id="A0A4Q7J895"/>
<dbReference type="AlphaFoldDB" id="A0A4Q7J895"/>
<dbReference type="InterPro" id="IPR004276">
    <property type="entry name" value="GlycoTrans_28_N"/>
</dbReference>
<accession>A0A4Q7J895</accession>
<reference evidence="5 6" key="1">
    <citation type="submission" date="2019-02" db="EMBL/GenBank/DDBJ databases">
        <title>Draft genome sequence of Amycolatopsis sp. 8-3EHSu isolated from roots of Suaeda maritima.</title>
        <authorList>
            <person name="Duangmal K."/>
            <person name="Chantavorakit T."/>
        </authorList>
    </citation>
    <scope>NUCLEOTIDE SEQUENCE [LARGE SCALE GENOMIC DNA]</scope>
    <source>
        <strain evidence="5 6">8-3EHSu</strain>
    </source>
</reference>
<feature type="domain" description="Erythromycin biosynthesis protein CIII-like C-terminal" evidence="4">
    <location>
        <begin position="297"/>
        <end position="378"/>
    </location>
</feature>
<proteinExistence type="predicted"/>
<sequence length="404" mass="42398">MRVLLSTIGSRGELQPVAALASRLRALGHDVLVCAPPNFRAWLAGMGIPAIPLGPSIRPAPGTPPRWDLSTPDGRRHAAEDAVATQFATLPGAAEDRDILLGCGLVQVAAHSVAELLGIGYVHAEFCPASLPSPHHPPAPWPGWPRDETGTNARRWAADAQRWNDVWGPALNDHRASLGLPAVDDVRGHVLTGRPWLAADPTLSPWPGDTPVFQTGAWTLPDDRPLPAGLATFLDAGDPPVYFGLGSYAGPGGEVSRAMVTAARALGRRSVISSGWAELPLPDDGDDCFLVGEANHQALFRRVAAVVHHGGAGTTTTAARAGATQVVIPQQYDQFYWAERVNQLGIGAAHRPGTPTAESLTDTLTFALEPDVAGRARAVATAMGDDGTRTAASGLLDHFTSAGR</sequence>
<organism evidence="5 6">
    <name type="scientific">Amycolatopsis suaedae</name>
    <dbReference type="NCBI Taxonomy" id="2510978"/>
    <lineage>
        <taxon>Bacteria</taxon>
        <taxon>Bacillati</taxon>
        <taxon>Actinomycetota</taxon>
        <taxon>Actinomycetes</taxon>
        <taxon>Pseudonocardiales</taxon>
        <taxon>Pseudonocardiaceae</taxon>
        <taxon>Amycolatopsis</taxon>
    </lineage>
</organism>